<evidence type="ECO:0000313" key="11">
    <source>
        <dbReference type="Proteomes" id="UP000182652"/>
    </source>
</evidence>
<comment type="similarity">
    <text evidence="7">Belongs to the binding-protein-dependent transport system permease family.</text>
</comment>
<dbReference type="Pfam" id="PF00528">
    <property type="entry name" value="BPD_transp_1"/>
    <property type="match status" value="1"/>
</dbReference>
<feature type="compositionally biased region" description="Low complexity" evidence="8">
    <location>
        <begin position="328"/>
        <end position="340"/>
    </location>
</feature>
<keyword evidence="11" id="KW-1185">Reference proteome</keyword>
<evidence type="ECO:0000256" key="3">
    <source>
        <dbReference type="ARBA" id="ARBA00022475"/>
    </source>
</evidence>
<proteinExistence type="inferred from homology"/>
<evidence type="ECO:0000256" key="5">
    <source>
        <dbReference type="ARBA" id="ARBA00022989"/>
    </source>
</evidence>
<dbReference type="InterPro" id="IPR035906">
    <property type="entry name" value="MetI-like_sf"/>
</dbReference>
<evidence type="ECO:0000256" key="4">
    <source>
        <dbReference type="ARBA" id="ARBA00022692"/>
    </source>
</evidence>
<dbReference type="RefSeq" id="WP_066211673.1">
    <property type="nucleotide sequence ID" value="NZ_FNSN01000003.1"/>
</dbReference>
<evidence type="ECO:0000256" key="7">
    <source>
        <dbReference type="RuleBase" id="RU363032"/>
    </source>
</evidence>
<feature type="compositionally biased region" description="Basic residues" evidence="8">
    <location>
        <begin position="315"/>
        <end position="325"/>
    </location>
</feature>
<sequence>MSATPTTPASVPPRPQGGSWLRRLPVISHFRQSVGLQRGMLVLGTALTVLFVVVALLAPVIAPYGYSQISDADGTFPAQAAPGGKHLWGTTVGGYDVFSRAVWGSQTAVIVILVSVALSLVLGVLLGLLSGYLGGWVDRILVVVADAIYAFPSLLLAIVMSIVISHGQSSFWGGVLACAFSITVVFVPQYFRVIRAETIRLKAEPFVESAKVVGASPWRIMGRHIFKNATRTLPLIFTLNSSEAILTLAGLGFLGFGIEPTSAAEWGFDLNKAMSDASSGIWWTGVFPGAAIVLTVLGLTLMGESMNDLNDPRLRGRRRPGRKGTSRGAVAGSAQGAQSVPGSHGKEATA</sequence>
<organism evidence="10 11">
    <name type="scientific">Arthrobacter woluwensis</name>
    <dbReference type="NCBI Taxonomy" id="156980"/>
    <lineage>
        <taxon>Bacteria</taxon>
        <taxon>Bacillati</taxon>
        <taxon>Actinomycetota</taxon>
        <taxon>Actinomycetes</taxon>
        <taxon>Micrococcales</taxon>
        <taxon>Micrococcaceae</taxon>
        <taxon>Arthrobacter</taxon>
    </lineage>
</organism>
<reference evidence="10 11" key="1">
    <citation type="submission" date="2016-10" db="EMBL/GenBank/DDBJ databases">
        <authorList>
            <person name="de Groot N.N."/>
        </authorList>
    </citation>
    <scope>NUCLEOTIDE SEQUENCE [LARGE SCALE GENOMIC DNA]</scope>
    <source>
        <strain evidence="10 11">DSM 10495</strain>
    </source>
</reference>
<evidence type="ECO:0000256" key="8">
    <source>
        <dbReference type="SAM" id="MobiDB-lite"/>
    </source>
</evidence>
<keyword evidence="2 7" id="KW-0813">Transport</keyword>
<keyword evidence="6 7" id="KW-0472">Membrane</keyword>
<dbReference type="GO" id="GO:0055085">
    <property type="term" value="P:transmembrane transport"/>
    <property type="evidence" value="ECO:0007669"/>
    <property type="project" value="InterPro"/>
</dbReference>
<dbReference type="STRING" id="156980.SAMN04489745_1143"/>
<accession>A0A1H4LVQ9</accession>
<comment type="subcellular location">
    <subcellularLocation>
        <location evidence="1 7">Cell membrane</location>
        <topology evidence="1 7">Multi-pass membrane protein</topology>
    </subcellularLocation>
</comment>
<dbReference type="GO" id="GO:0005886">
    <property type="term" value="C:plasma membrane"/>
    <property type="evidence" value="ECO:0007669"/>
    <property type="project" value="UniProtKB-SubCell"/>
</dbReference>
<keyword evidence="3" id="KW-1003">Cell membrane</keyword>
<feature type="transmembrane region" description="Helical" evidence="7">
    <location>
        <begin position="140"/>
        <end position="164"/>
    </location>
</feature>
<feature type="transmembrane region" description="Helical" evidence="7">
    <location>
        <begin position="233"/>
        <end position="258"/>
    </location>
</feature>
<protein>
    <submittedName>
        <fullName evidence="10">Peptide/nickel transport system permease protein</fullName>
    </submittedName>
</protein>
<dbReference type="AlphaFoldDB" id="A0A1H4LVQ9"/>
<keyword evidence="5 7" id="KW-1133">Transmembrane helix</keyword>
<feature type="transmembrane region" description="Helical" evidence="7">
    <location>
        <begin position="281"/>
        <end position="303"/>
    </location>
</feature>
<feature type="region of interest" description="Disordered" evidence="8">
    <location>
        <begin position="309"/>
        <end position="350"/>
    </location>
</feature>
<dbReference type="Proteomes" id="UP000182652">
    <property type="component" value="Unassembled WGS sequence"/>
</dbReference>
<dbReference type="InterPro" id="IPR000515">
    <property type="entry name" value="MetI-like"/>
</dbReference>
<evidence type="ECO:0000256" key="2">
    <source>
        <dbReference type="ARBA" id="ARBA00022448"/>
    </source>
</evidence>
<dbReference type="InterPro" id="IPR050366">
    <property type="entry name" value="BP-dependent_transpt_permease"/>
</dbReference>
<keyword evidence="4 7" id="KW-0812">Transmembrane</keyword>
<evidence type="ECO:0000259" key="9">
    <source>
        <dbReference type="PROSITE" id="PS50928"/>
    </source>
</evidence>
<evidence type="ECO:0000256" key="1">
    <source>
        <dbReference type="ARBA" id="ARBA00004651"/>
    </source>
</evidence>
<dbReference type="PANTHER" id="PTHR43386">
    <property type="entry name" value="OLIGOPEPTIDE TRANSPORT SYSTEM PERMEASE PROTEIN APPC"/>
    <property type="match status" value="1"/>
</dbReference>
<feature type="transmembrane region" description="Helical" evidence="7">
    <location>
        <begin position="170"/>
        <end position="191"/>
    </location>
</feature>
<evidence type="ECO:0000256" key="6">
    <source>
        <dbReference type="ARBA" id="ARBA00023136"/>
    </source>
</evidence>
<gene>
    <name evidence="10" type="ORF">SAMN04489745_1143</name>
</gene>
<dbReference type="PANTHER" id="PTHR43386:SF1">
    <property type="entry name" value="D,D-DIPEPTIDE TRANSPORT SYSTEM PERMEASE PROTEIN DDPC-RELATED"/>
    <property type="match status" value="1"/>
</dbReference>
<dbReference type="SUPFAM" id="SSF161098">
    <property type="entry name" value="MetI-like"/>
    <property type="match status" value="1"/>
</dbReference>
<dbReference type="EMBL" id="FNSN01000003">
    <property type="protein sequence ID" value="SEB74791.1"/>
    <property type="molecule type" value="Genomic_DNA"/>
</dbReference>
<name>A0A1H4LVQ9_9MICC</name>
<feature type="domain" description="ABC transmembrane type-1" evidence="9">
    <location>
        <begin position="105"/>
        <end position="303"/>
    </location>
</feature>
<dbReference type="CDD" id="cd06261">
    <property type="entry name" value="TM_PBP2"/>
    <property type="match status" value="1"/>
</dbReference>
<dbReference type="PROSITE" id="PS50928">
    <property type="entry name" value="ABC_TM1"/>
    <property type="match status" value="1"/>
</dbReference>
<dbReference type="Gene3D" id="1.10.3720.10">
    <property type="entry name" value="MetI-like"/>
    <property type="match status" value="1"/>
</dbReference>
<evidence type="ECO:0000313" key="10">
    <source>
        <dbReference type="EMBL" id="SEB74791.1"/>
    </source>
</evidence>
<feature type="transmembrane region" description="Helical" evidence="7">
    <location>
        <begin position="40"/>
        <end position="62"/>
    </location>
</feature>
<feature type="transmembrane region" description="Helical" evidence="7">
    <location>
        <begin position="108"/>
        <end position="133"/>
    </location>
</feature>